<keyword evidence="1" id="KW-1133">Transmembrane helix</keyword>
<keyword evidence="4" id="KW-1185">Reference proteome</keyword>
<name>A0A165DIX8_EXIGL</name>
<dbReference type="InParanoid" id="A0A165DIX8"/>
<dbReference type="Proteomes" id="UP000077266">
    <property type="component" value="Unassembled WGS sequence"/>
</dbReference>
<keyword evidence="1" id="KW-0472">Membrane</keyword>
<keyword evidence="2" id="KW-0732">Signal</keyword>
<gene>
    <name evidence="3" type="ORF">EXIGLDRAFT_654787</name>
</gene>
<keyword evidence="1" id="KW-0812">Transmembrane</keyword>
<dbReference type="EMBL" id="KV426216">
    <property type="protein sequence ID" value="KZV84654.1"/>
    <property type="molecule type" value="Genomic_DNA"/>
</dbReference>
<reference evidence="3 4" key="1">
    <citation type="journal article" date="2016" name="Mol. Biol. Evol.">
        <title>Comparative Genomics of Early-Diverging Mushroom-Forming Fungi Provides Insights into the Origins of Lignocellulose Decay Capabilities.</title>
        <authorList>
            <person name="Nagy L.G."/>
            <person name="Riley R."/>
            <person name="Tritt A."/>
            <person name="Adam C."/>
            <person name="Daum C."/>
            <person name="Floudas D."/>
            <person name="Sun H."/>
            <person name="Yadav J.S."/>
            <person name="Pangilinan J."/>
            <person name="Larsson K.H."/>
            <person name="Matsuura K."/>
            <person name="Barry K."/>
            <person name="Labutti K."/>
            <person name="Kuo R."/>
            <person name="Ohm R.A."/>
            <person name="Bhattacharya S.S."/>
            <person name="Shirouzu T."/>
            <person name="Yoshinaga Y."/>
            <person name="Martin F.M."/>
            <person name="Grigoriev I.V."/>
            <person name="Hibbett D.S."/>
        </authorList>
    </citation>
    <scope>NUCLEOTIDE SEQUENCE [LARGE SCALE GENOMIC DNA]</scope>
    <source>
        <strain evidence="3 4">HHB12029</strain>
    </source>
</reference>
<feature type="chain" id="PRO_5007856593" evidence="2">
    <location>
        <begin position="20"/>
        <end position="187"/>
    </location>
</feature>
<proteinExistence type="predicted"/>
<accession>A0A165DIX8</accession>
<dbReference type="OrthoDB" id="3361196at2759"/>
<sequence length="187" mass="19496">MQLPYVLALLVLPFVSVAAVPQLASRTDTAQPVFPSSPPSCWICQPDYAKINSCALAATVFQNVSSVMLNPGRFITTIECACTDTFQSAYPQCADCFIQTNQTQFLGSNMEDVPDIVSGIRQICALASVILGHPVSANGEAVGQTPTVVPSPTGGVGRSTSVDLGPTAILGLIGALSVLAGIRVVWL</sequence>
<evidence type="ECO:0000313" key="4">
    <source>
        <dbReference type="Proteomes" id="UP000077266"/>
    </source>
</evidence>
<organism evidence="3 4">
    <name type="scientific">Exidia glandulosa HHB12029</name>
    <dbReference type="NCBI Taxonomy" id="1314781"/>
    <lineage>
        <taxon>Eukaryota</taxon>
        <taxon>Fungi</taxon>
        <taxon>Dikarya</taxon>
        <taxon>Basidiomycota</taxon>
        <taxon>Agaricomycotina</taxon>
        <taxon>Agaricomycetes</taxon>
        <taxon>Auriculariales</taxon>
        <taxon>Exidiaceae</taxon>
        <taxon>Exidia</taxon>
    </lineage>
</organism>
<protein>
    <submittedName>
        <fullName evidence="3">Uncharacterized protein</fullName>
    </submittedName>
</protein>
<evidence type="ECO:0000313" key="3">
    <source>
        <dbReference type="EMBL" id="KZV84654.1"/>
    </source>
</evidence>
<evidence type="ECO:0000256" key="1">
    <source>
        <dbReference type="SAM" id="Phobius"/>
    </source>
</evidence>
<evidence type="ECO:0000256" key="2">
    <source>
        <dbReference type="SAM" id="SignalP"/>
    </source>
</evidence>
<feature type="transmembrane region" description="Helical" evidence="1">
    <location>
        <begin position="168"/>
        <end position="186"/>
    </location>
</feature>
<dbReference type="AlphaFoldDB" id="A0A165DIX8"/>
<feature type="signal peptide" evidence="2">
    <location>
        <begin position="1"/>
        <end position="19"/>
    </location>
</feature>